<evidence type="ECO:0008006" key="5">
    <source>
        <dbReference type="Google" id="ProtNLM"/>
    </source>
</evidence>
<dbReference type="AlphaFoldDB" id="A0A6A5QD89"/>
<dbReference type="PIRSF" id="PIRSF014753">
    <property type="entry name" value="UCP014753"/>
    <property type="match status" value="1"/>
</dbReference>
<dbReference type="InterPro" id="IPR049349">
    <property type="entry name" value="DUF2264_N"/>
</dbReference>
<dbReference type="Pfam" id="PF10022">
    <property type="entry name" value="DUF2264"/>
    <property type="match status" value="1"/>
</dbReference>
<gene>
    <name evidence="3" type="ORF">BDU57DRAFT_457263</name>
</gene>
<reference evidence="3" key="1">
    <citation type="journal article" date="2020" name="Stud. Mycol.">
        <title>101 Dothideomycetes genomes: a test case for predicting lifestyles and emergence of pathogens.</title>
        <authorList>
            <person name="Haridas S."/>
            <person name="Albert R."/>
            <person name="Binder M."/>
            <person name="Bloem J."/>
            <person name="Labutti K."/>
            <person name="Salamov A."/>
            <person name="Andreopoulos B."/>
            <person name="Baker S."/>
            <person name="Barry K."/>
            <person name="Bills G."/>
            <person name="Bluhm B."/>
            <person name="Cannon C."/>
            <person name="Castanera R."/>
            <person name="Culley D."/>
            <person name="Daum C."/>
            <person name="Ezra D."/>
            <person name="Gonzalez J."/>
            <person name="Henrissat B."/>
            <person name="Kuo A."/>
            <person name="Liang C."/>
            <person name="Lipzen A."/>
            <person name="Lutzoni F."/>
            <person name="Magnuson J."/>
            <person name="Mondo S."/>
            <person name="Nolan M."/>
            <person name="Ohm R."/>
            <person name="Pangilinan J."/>
            <person name="Park H.-J."/>
            <person name="Ramirez L."/>
            <person name="Alfaro M."/>
            <person name="Sun H."/>
            <person name="Tritt A."/>
            <person name="Yoshinaga Y."/>
            <person name="Zwiers L.-H."/>
            <person name="Turgeon B."/>
            <person name="Goodwin S."/>
            <person name="Spatafora J."/>
            <person name="Crous P."/>
            <person name="Grigoriev I."/>
        </authorList>
    </citation>
    <scope>NUCLEOTIDE SEQUENCE</scope>
    <source>
        <strain evidence="3">HMLAC05119</strain>
    </source>
</reference>
<name>A0A6A5QD89_AMPQU</name>
<feature type="domain" description="DUF2264" evidence="1">
    <location>
        <begin position="14"/>
        <end position="378"/>
    </location>
</feature>
<proteinExistence type="predicted"/>
<dbReference type="Pfam" id="PF20938">
    <property type="entry name" value="DUF2264_C"/>
    <property type="match status" value="1"/>
</dbReference>
<dbReference type="InterPro" id="IPR049237">
    <property type="entry name" value="DUF2264_C"/>
</dbReference>
<evidence type="ECO:0000313" key="3">
    <source>
        <dbReference type="EMBL" id="KAF1912838.1"/>
    </source>
</evidence>
<dbReference type="PANTHER" id="PTHR35339">
    <property type="entry name" value="LINALOOL DEHYDRATASE_ISOMERASE DOMAIN-CONTAINING PROTEIN"/>
    <property type="match status" value="1"/>
</dbReference>
<dbReference type="PANTHER" id="PTHR35339:SF2">
    <property type="entry name" value="DUF2264 DOMAIN-CONTAINING PROTEIN-RELATED"/>
    <property type="match status" value="1"/>
</dbReference>
<evidence type="ECO:0000313" key="4">
    <source>
        <dbReference type="Proteomes" id="UP000800096"/>
    </source>
</evidence>
<organism evidence="3 4">
    <name type="scientific">Ampelomyces quisqualis</name>
    <name type="common">Powdery mildew agent</name>
    <dbReference type="NCBI Taxonomy" id="50730"/>
    <lineage>
        <taxon>Eukaryota</taxon>
        <taxon>Fungi</taxon>
        <taxon>Dikarya</taxon>
        <taxon>Ascomycota</taxon>
        <taxon>Pezizomycotina</taxon>
        <taxon>Dothideomycetes</taxon>
        <taxon>Pleosporomycetidae</taxon>
        <taxon>Pleosporales</taxon>
        <taxon>Pleosporineae</taxon>
        <taxon>Phaeosphaeriaceae</taxon>
        <taxon>Ampelomyces</taxon>
    </lineage>
</organism>
<evidence type="ECO:0000259" key="2">
    <source>
        <dbReference type="Pfam" id="PF20938"/>
    </source>
</evidence>
<dbReference type="InterPro" id="IPR016624">
    <property type="entry name" value="UCP014753"/>
</dbReference>
<dbReference type="OrthoDB" id="6132182at2759"/>
<accession>A0A6A5QD89</accession>
<dbReference type="Proteomes" id="UP000800096">
    <property type="component" value="Unassembled WGS sequence"/>
</dbReference>
<evidence type="ECO:0000259" key="1">
    <source>
        <dbReference type="Pfam" id="PF10022"/>
    </source>
</evidence>
<dbReference type="EMBL" id="ML979139">
    <property type="protein sequence ID" value="KAF1912838.1"/>
    <property type="molecule type" value="Genomic_DNA"/>
</dbReference>
<feature type="domain" description="DUF2264" evidence="2">
    <location>
        <begin position="392"/>
        <end position="680"/>
    </location>
</feature>
<protein>
    <recommendedName>
        <fullName evidence="5">DUF2264 domain-containing protein</fullName>
    </recommendedName>
</protein>
<sequence>MPSLPDFSNNPFRTRSDLIRAAQSLLQPLSQYKSNGNARIRIATSTGAGFSENAAQLEGFARPLWVVADLLRLEEQDSGSKQHSKDVGLESWISGLKAGTDPKSPEYWGAVASFDQRMVEMESIAYALLLHPKRFDCANDEHTRNNLISWLQQINQNKMPKTNWLWFRVLVNLALVKTLNVALVEVKAYIDDSLTTLDTFYISEGWSSDGLWCDERKQADYYSGSFAIQFAQLLFLRFAPEYDIERTERYKEQARCFGQSYWRYFAPNGAAIPFGRSLTYRFAFAAFWAAAAAANVALPAPVNEIGTIKGLLMRHLRWWAERPHIFNVDGTPNIGYTYSNMYLAEDYNSPQSVYWCLKSFLVLGLEESHPFWMCQERDHPQKIEGAWHREVEIIWPPRHIMCNTSEHNFLLSSGQYTTKHFKAREAKYGKFAYSSCFGFSVPCGSFLEQLAPDSTLAVSFDDGEDDWKVRWDPYSVTQGELAFGQETVATLTSSWKPLKTQHLNIKTTLIPPVKIWPGWHLRIHHIEWRTSPSSDAELRIVEGGFAASAQSKQNQSLFEQQCGDFQSTNYANAELEGWWSDDEKSLVISESGASGVIDLSSQYCKGSLYNHRVMSASRVLRADPNTNIMYPRSLIPIVEHKIQSQGHDNVSVAIITGVFAVDGNSGRSIAEMQELWRNKPCREFLGSTYIQLCALL</sequence>
<keyword evidence="4" id="KW-1185">Reference proteome</keyword>